<dbReference type="SUPFAM" id="SSF47090">
    <property type="entry name" value="PGBD-like"/>
    <property type="match status" value="1"/>
</dbReference>
<dbReference type="AlphaFoldDB" id="A0A1M5WB44"/>
<keyword evidence="5" id="KW-0121">Carboxypeptidase</keyword>
<feature type="domain" description="D-alanyl-D-alanine carboxypeptidase-like core" evidence="4">
    <location>
        <begin position="189"/>
        <end position="318"/>
    </location>
</feature>
<accession>A0A1M5WB44</accession>
<dbReference type="Gene3D" id="3.30.1380.10">
    <property type="match status" value="1"/>
</dbReference>
<evidence type="ECO:0000256" key="1">
    <source>
        <dbReference type="SAM" id="MobiDB-lite"/>
    </source>
</evidence>
<dbReference type="OrthoDB" id="9792074at2"/>
<dbReference type="PANTHER" id="PTHR34385">
    <property type="entry name" value="D-ALANYL-D-ALANINE CARBOXYPEPTIDASE"/>
    <property type="match status" value="1"/>
</dbReference>
<dbReference type="RefSeq" id="WP_073011681.1">
    <property type="nucleotide sequence ID" value="NZ_FQXD01000015.1"/>
</dbReference>
<reference evidence="6" key="1">
    <citation type="submission" date="2016-11" db="EMBL/GenBank/DDBJ databases">
        <authorList>
            <person name="Varghese N."/>
            <person name="Submissions S."/>
        </authorList>
    </citation>
    <scope>NUCLEOTIDE SEQUENCE [LARGE SCALE GENOMIC DNA]</scope>
    <source>
        <strain evidence="6">CGMCC 1.6496</strain>
    </source>
</reference>
<evidence type="ECO:0000313" key="5">
    <source>
        <dbReference type="EMBL" id="SHH84706.1"/>
    </source>
</evidence>
<dbReference type="CDD" id="cd14852">
    <property type="entry name" value="LD-carboxypeptidase"/>
    <property type="match status" value="1"/>
</dbReference>
<gene>
    <name evidence="5" type="ORF">SAMN05421807_11597</name>
</gene>
<dbReference type="Pfam" id="PF02557">
    <property type="entry name" value="VanY"/>
    <property type="match status" value="1"/>
</dbReference>
<feature type="domain" description="Peptidoglycan binding-like" evidence="3">
    <location>
        <begin position="60"/>
        <end position="113"/>
    </location>
</feature>
<keyword evidence="2" id="KW-0732">Signal</keyword>
<keyword evidence="5" id="KW-0378">Hydrolase</keyword>
<dbReference type="EMBL" id="FQXD01000015">
    <property type="protein sequence ID" value="SHH84706.1"/>
    <property type="molecule type" value="Genomic_DNA"/>
</dbReference>
<dbReference type="Proteomes" id="UP000184079">
    <property type="component" value="Unassembled WGS sequence"/>
</dbReference>
<dbReference type="InterPro" id="IPR058193">
    <property type="entry name" value="VanY/YodJ_core_dom"/>
</dbReference>
<dbReference type="Gene3D" id="1.10.101.10">
    <property type="entry name" value="PGBD-like superfamily/PGBD"/>
    <property type="match status" value="1"/>
</dbReference>
<dbReference type="InterPro" id="IPR052179">
    <property type="entry name" value="DD-CPase-like"/>
</dbReference>
<dbReference type="InterPro" id="IPR009045">
    <property type="entry name" value="Zn_M74/Hedgehog-like"/>
</dbReference>
<evidence type="ECO:0000259" key="4">
    <source>
        <dbReference type="Pfam" id="PF02557"/>
    </source>
</evidence>
<name>A0A1M5WB44_9BACI</name>
<dbReference type="PROSITE" id="PS51257">
    <property type="entry name" value="PROKAR_LIPOPROTEIN"/>
    <property type="match status" value="1"/>
</dbReference>
<dbReference type="Pfam" id="PF01471">
    <property type="entry name" value="PG_binding_1"/>
    <property type="match status" value="1"/>
</dbReference>
<dbReference type="GO" id="GO:0006508">
    <property type="term" value="P:proteolysis"/>
    <property type="evidence" value="ECO:0007669"/>
    <property type="project" value="InterPro"/>
</dbReference>
<dbReference type="InterPro" id="IPR003709">
    <property type="entry name" value="VanY-like_core_dom"/>
</dbReference>
<dbReference type="GO" id="GO:0004180">
    <property type="term" value="F:carboxypeptidase activity"/>
    <property type="evidence" value="ECO:0007669"/>
    <property type="project" value="UniProtKB-KW"/>
</dbReference>
<keyword evidence="5" id="KW-0645">Protease</keyword>
<dbReference type="InterPro" id="IPR036366">
    <property type="entry name" value="PGBDSf"/>
</dbReference>
<evidence type="ECO:0000259" key="3">
    <source>
        <dbReference type="Pfam" id="PF01471"/>
    </source>
</evidence>
<proteinExistence type="predicted"/>
<dbReference type="InterPro" id="IPR036365">
    <property type="entry name" value="PGBD-like_sf"/>
</dbReference>
<feature type="signal peptide" evidence="2">
    <location>
        <begin position="1"/>
        <end position="23"/>
    </location>
</feature>
<dbReference type="SUPFAM" id="SSF55166">
    <property type="entry name" value="Hedgehog/DD-peptidase"/>
    <property type="match status" value="1"/>
</dbReference>
<dbReference type="PANTHER" id="PTHR34385:SF1">
    <property type="entry name" value="PEPTIDOGLYCAN L-ALANYL-D-GLUTAMATE ENDOPEPTIDASE CWLK"/>
    <property type="match status" value="1"/>
</dbReference>
<keyword evidence="6" id="KW-1185">Reference proteome</keyword>
<evidence type="ECO:0000256" key="2">
    <source>
        <dbReference type="SAM" id="SignalP"/>
    </source>
</evidence>
<feature type="region of interest" description="Disordered" evidence="1">
    <location>
        <begin position="125"/>
        <end position="145"/>
    </location>
</feature>
<evidence type="ECO:0000313" key="6">
    <source>
        <dbReference type="Proteomes" id="UP000184079"/>
    </source>
</evidence>
<organism evidence="5 6">
    <name type="scientific">Virgibacillus chiguensis</name>
    <dbReference type="NCBI Taxonomy" id="411959"/>
    <lineage>
        <taxon>Bacteria</taxon>
        <taxon>Bacillati</taxon>
        <taxon>Bacillota</taxon>
        <taxon>Bacilli</taxon>
        <taxon>Bacillales</taxon>
        <taxon>Bacillaceae</taxon>
        <taxon>Virgibacillus</taxon>
    </lineage>
</organism>
<feature type="chain" id="PRO_5038533934" evidence="2">
    <location>
        <begin position="24"/>
        <end position="338"/>
    </location>
</feature>
<dbReference type="InterPro" id="IPR002477">
    <property type="entry name" value="Peptidoglycan-bd-like"/>
</dbReference>
<sequence length="338" mass="37697">MKRKHIISFIVLSFVLVFTSACGNGDKEQQADKQSKAEDNTENTVEELQLPEAALQKLDSGEDVKALQLALKEIGYDIKDNGDFDAATVWAITDLQMQKDLPLTGIYEQETAEVVKQLVEDGNHDFEPGKKLPAKAEPATTDSGTNVIANPYEQLVLVNKENALPADYTPVDLVVPDINYPFTEDLPKKKVRKIAATAIEDLFAAADKAGLELFAQSGYRSYDRQETVFASNVQSLGEEQANQVSARPGESEHQTGLTMDVTSRDMGFQLNEDFANTDEGKWLAENAAEYGFIIRFPKGKEEITQYQYEPWHIRYVGKKAAKEITENDLTLEEYLTAE</sequence>
<protein>
    <submittedName>
        <fullName evidence="5">D-alanyl-D-alanine carboxypeptidase</fullName>
    </submittedName>
</protein>